<dbReference type="Proteomes" id="UP000663651">
    <property type="component" value="Chromosome"/>
</dbReference>
<dbReference type="RefSeq" id="WP_207161939.1">
    <property type="nucleotide sequence ID" value="NZ_CP071382.1"/>
</dbReference>
<name>A0ABX7PZU8_9BACT</name>
<evidence type="ECO:0008006" key="3">
    <source>
        <dbReference type="Google" id="ProtNLM"/>
    </source>
</evidence>
<organism evidence="1 2">
    <name type="scientific">Geobacter benzoatilyticus</name>
    <dbReference type="NCBI Taxonomy" id="2815309"/>
    <lineage>
        <taxon>Bacteria</taxon>
        <taxon>Pseudomonadati</taxon>
        <taxon>Thermodesulfobacteriota</taxon>
        <taxon>Desulfuromonadia</taxon>
        <taxon>Geobacterales</taxon>
        <taxon>Geobacteraceae</taxon>
        <taxon>Geobacter</taxon>
    </lineage>
</organism>
<reference evidence="1 2" key="1">
    <citation type="submission" date="2021-03" db="EMBL/GenBank/DDBJ databases">
        <title>Geobacter metallireducens gen. nov. sp. nov., a microorganism capable of coupling the complete oxidation of organic compounds to the reduction of iron and other metals.</title>
        <authorList>
            <person name="Li Y."/>
        </authorList>
    </citation>
    <scope>NUCLEOTIDE SEQUENCE [LARGE SCALE GENOMIC DNA]</scope>
    <source>
        <strain evidence="1 2">Jerry-YX</strain>
    </source>
</reference>
<evidence type="ECO:0000313" key="2">
    <source>
        <dbReference type="Proteomes" id="UP000663651"/>
    </source>
</evidence>
<sequence length="171" mass="19021">MILKPQDILILLKLVTLGNRQWSYSALALEIAMSPSEVHGGIKRATQARLFDSQRNVPIIKALEEFIIHGVKYAYPPDRGPVTRGIPTGYAAPPLKDLIVQPNDLPPVWPDPEGGVRGYEFSPLYRSVPKATANDTALYELLALVDAIRDGRARERDLAAKELVARLVKEW</sequence>
<gene>
    <name evidence="1" type="ORF">JZM60_09035</name>
</gene>
<accession>A0ABX7PZU8</accession>
<protein>
    <recommendedName>
        <fullName evidence="3">MarR family transcriptional regulator</fullName>
    </recommendedName>
</protein>
<proteinExistence type="predicted"/>
<evidence type="ECO:0000313" key="1">
    <source>
        <dbReference type="EMBL" id="QSV44325.1"/>
    </source>
</evidence>
<dbReference type="EMBL" id="CP071382">
    <property type="protein sequence ID" value="QSV44325.1"/>
    <property type="molecule type" value="Genomic_DNA"/>
</dbReference>
<keyword evidence="2" id="KW-1185">Reference proteome</keyword>